<keyword evidence="2" id="KW-1185">Reference proteome</keyword>
<reference evidence="1" key="1">
    <citation type="submission" date="2023-11" db="EMBL/GenBank/DDBJ databases">
        <authorList>
            <person name="Poullet M."/>
        </authorList>
    </citation>
    <scope>NUCLEOTIDE SEQUENCE</scope>
    <source>
        <strain evidence="1">E1834</strain>
    </source>
</reference>
<evidence type="ECO:0000313" key="2">
    <source>
        <dbReference type="Proteomes" id="UP001497535"/>
    </source>
</evidence>
<protein>
    <submittedName>
        <fullName evidence="1">Uncharacterized protein</fullName>
    </submittedName>
</protein>
<dbReference type="Proteomes" id="UP001497535">
    <property type="component" value="Unassembled WGS sequence"/>
</dbReference>
<name>A0ACB1AMH4_MELEN</name>
<dbReference type="EMBL" id="CAVMJV010000097">
    <property type="protein sequence ID" value="CAK5094903.1"/>
    <property type="molecule type" value="Genomic_DNA"/>
</dbReference>
<organism evidence="1 2">
    <name type="scientific">Meloidogyne enterolobii</name>
    <name type="common">Root-knot nematode worm</name>
    <name type="synonym">Meloidogyne mayaguensis</name>
    <dbReference type="NCBI Taxonomy" id="390850"/>
    <lineage>
        <taxon>Eukaryota</taxon>
        <taxon>Metazoa</taxon>
        <taxon>Ecdysozoa</taxon>
        <taxon>Nematoda</taxon>
        <taxon>Chromadorea</taxon>
        <taxon>Rhabditida</taxon>
        <taxon>Tylenchina</taxon>
        <taxon>Tylenchomorpha</taxon>
        <taxon>Tylenchoidea</taxon>
        <taxon>Meloidogynidae</taxon>
        <taxon>Meloidogyninae</taxon>
        <taxon>Meloidogyne</taxon>
    </lineage>
</organism>
<accession>A0ACB1AMH4</accession>
<comment type="caution">
    <text evidence="1">The sequence shown here is derived from an EMBL/GenBank/DDBJ whole genome shotgun (WGS) entry which is preliminary data.</text>
</comment>
<proteinExistence type="predicted"/>
<gene>
    <name evidence="1" type="ORF">MENTE1834_LOCUS40787</name>
</gene>
<evidence type="ECO:0000313" key="1">
    <source>
        <dbReference type="EMBL" id="CAK5094903.1"/>
    </source>
</evidence>
<sequence length="151" mass="17498">MCFLINPILNSSLTSTPQLIPAKILSIKNKKLITKIVATLPKLGKKFQHLKRVWNNQILICVNEEEGEDEEKLLLITIKQLLEEEEIKISQQFVPRNAPLTQIQCELSKKYWPVSFHKNSILEAKLNEQYFSAKEIEIYGNLFFKVELTQG</sequence>